<dbReference type="EMBL" id="FNFX01000004">
    <property type="protein sequence ID" value="SDK71323.1"/>
    <property type="molecule type" value="Genomic_DNA"/>
</dbReference>
<gene>
    <name evidence="1" type="ORF">SAMN05192566_2174</name>
</gene>
<accession>A0A1G9E5F1</accession>
<dbReference type="Gene3D" id="1.25.40.290">
    <property type="entry name" value="ARM repeat domains"/>
    <property type="match status" value="1"/>
</dbReference>
<sequence length="282" mass="31598">MTSFRLPDAPRSIQKDNPIKFLLDSEAVDCLAHNIALVHGSFDASAFRQLALTNIAPLTFMERSAHIAAALKATLPAKFSEATAILLNTLTPPNIHTERLGLSVFFYLPHTRFIADYGRDAQHNAGEDPFEVAMRAQYELTRRFTAEFSIRPFLVHDFDRTLNQLMQWLADPDPHVRRLCSEGCRPRLPWGARIPQLVLDPTPALPILEALKNDPSLYVRRSVANHVGDIAKDHPALAFSLCERWLTHADKDLQWVIRHALRHPAKQGNATAIALRKAAGGK</sequence>
<proteinExistence type="predicted"/>
<name>A0A1G9E5F1_9PROT</name>
<organism evidence="1 2">
    <name type="scientific">Methylophilus rhizosphaerae</name>
    <dbReference type="NCBI Taxonomy" id="492660"/>
    <lineage>
        <taxon>Bacteria</taxon>
        <taxon>Pseudomonadati</taxon>
        <taxon>Pseudomonadota</taxon>
        <taxon>Betaproteobacteria</taxon>
        <taxon>Nitrosomonadales</taxon>
        <taxon>Methylophilaceae</taxon>
        <taxon>Methylophilus</taxon>
    </lineage>
</organism>
<dbReference type="RefSeq" id="WP_091472162.1">
    <property type="nucleotide sequence ID" value="NZ_FNFX01000004.1"/>
</dbReference>
<dbReference type="OrthoDB" id="9797162at2"/>
<evidence type="ECO:0000313" key="1">
    <source>
        <dbReference type="EMBL" id="SDK71323.1"/>
    </source>
</evidence>
<dbReference type="InterPro" id="IPR016024">
    <property type="entry name" value="ARM-type_fold"/>
</dbReference>
<dbReference type="STRING" id="492660.SAMN05192566_2174"/>
<dbReference type="AlphaFoldDB" id="A0A1G9E5F1"/>
<reference evidence="2" key="1">
    <citation type="submission" date="2016-10" db="EMBL/GenBank/DDBJ databases">
        <authorList>
            <person name="Varghese N."/>
            <person name="Submissions S."/>
        </authorList>
    </citation>
    <scope>NUCLEOTIDE SEQUENCE [LARGE SCALE GENOMIC DNA]</scope>
    <source>
        <strain evidence="2">CBMB127</strain>
    </source>
</reference>
<dbReference type="SUPFAM" id="SSF48371">
    <property type="entry name" value="ARM repeat"/>
    <property type="match status" value="1"/>
</dbReference>
<evidence type="ECO:0000313" key="2">
    <source>
        <dbReference type="Proteomes" id="UP000198629"/>
    </source>
</evidence>
<protein>
    <submittedName>
        <fullName evidence="1">3-methyladenine DNA glycosylase AlkC</fullName>
    </submittedName>
</protein>
<dbReference type="Proteomes" id="UP000198629">
    <property type="component" value="Unassembled WGS sequence"/>
</dbReference>
<keyword evidence="2" id="KW-1185">Reference proteome</keyword>